<sequence length="564" mass="63494">MSSTSAKHHDSHANEPRKRIVIIGAGVGGVAVAARLSKAGHQVDVVEKNASCGGRCSLITTNGFRFDVGPSLYLMPEIFKETFADLDADVNAEVDLIKCEPNYRIYFLDEDDDSCSSSMTISTNLTQLKSEIERLEPRTGWPGFLAFIKEGQTHYQLSEEMVLRKNFENWYDFFTGANLIYALRIHVFFTMWSRVCKYFRSDELKRAFTFQAMYMGQSPFEAPATYNLLQYTELAEGVWYPKGGFNTVIERMEGIAKKNGATFHYNAPAKRIIIDEQGRLATGIELEDGRTIKGDIVICNADLVWAYNNLLLPSDKSYGQQLARKEFTSSTFSFYWGMKTVVEGLESHNIFLAKDYKASFDKIFKEYDLPTHPSFYIHVPSRHDSTAAPAGKDCITVLVPVGHIKSTKRQDWKALQQKARTAVIEILERKLGISDFASLIEVENVNTPETWRDTYNLYHGSALGLSHNIFQVGWFRPSTRHAEYGNIFFVGASTHPGTGVPVVLYSARLVARQVAVCIKYGLKQSQGVKLTELISAIFIIGLVVLAAMYLPKSWILMEEVESVL</sequence>
<evidence type="ECO:0000313" key="11">
    <source>
        <dbReference type="EMBL" id="TPX43272.1"/>
    </source>
</evidence>
<dbReference type="EMBL" id="QEAN01000063">
    <property type="protein sequence ID" value="TPX50738.1"/>
    <property type="molecule type" value="Genomic_DNA"/>
</dbReference>
<evidence type="ECO:0000256" key="5">
    <source>
        <dbReference type="ARBA" id="ARBA00022746"/>
    </source>
</evidence>
<comment type="similarity">
    <text evidence="3 8">Belongs to the carotenoid/retinoid oxidoreductase family.</text>
</comment>
<comment type="caution">
    <text evidence="11">The sequence shown here is derived from an EMBL/GenBank/DDBJ whole genome shotgun (WGS) entry which is preliminary data.</text>
</comment>
<dbReference type="InterPro" id="IPR036188">
    <property type="entry name" value="FAD/NAD-bd_sf"/>
</dbReference>
<dbReference type="Proteomes" id="UP000317494">
    <property type="component" value="Unassembled WGS sequence"/>
</dbReference>
<feature type="domain" description="Amine oxidase" evidence="10">
    <location>
        <begin position="28"/>
        <end position="514"/>
    </location>
</feature>
<protein>
    <recommendedName>
        <fullName evidence="4">Phytoene desaturase</fullName>
    </recommendedName>
    <alternativeName>
        <fullName evidence="7">Phytoene desaturase (3,4-didehydrolycopene-forming)</fullName>
    </alternativeName>
</protein>
<dbReference type="Pfam" id="PF01593">
    <property type="entry name" value="Amino_oxidase"/>
    <property type="match status" value="1"/>
</dbReference>
<dbReference type="AlphaFoldDB" id="A0A507CVN0"/>
<dbReference type="EMBL" id="QEAM01000231">
    <property type="protein sequence ID" value="TPX43272.1"/>
    <property type="molecule type" value="Genomic_DNA"/>
</dbReference>
<dbReference type="STRING" id="286115.A0A507CVN0"/>
<dbReference type="InterPro" id="IPR002937">
    <property type="entry name" value="Amino_oxidase"/>
</dbReference>
<comment type="pathway">
    <text evidence="2 8">Carotenoid biosynthesis.</text>
</comment>
<dbReference type="OrthoDB" id="7777654at2759"/>
<gene>
    <name evidence="11" type="ORF">SeLEV6574_g05152</name>
    <name evidence="12" type="ORF">SeMB42_g02157</name>
</gene>
<dbReference type="InterPro" id="IPR014105">
    <property type="entry name" value="Carotenoid/retinoid_OxRdtase"/>
</dbReference>
<dbReference type="GO" id="GO:0016166">
    <property type="term" value="F:phytoene dehydrogenase activity"/>
    <property type="evidence" value="ECO:0007669"/>
    <property type="project" value="UniProtKB-ARBA"/>
</dbReference>
<dbReference type="Gene3D" id="3.50.50.60">
    <property type="entry name" value="FAD/NAD(P)-binding domain"/>
    <property type="match status" value="2"/>
</dbReference>
<evidence type="ECO:0000256" key="4">
    <source>
        <dbReference type="ARBA" id="ARBA00013293"/>
    </source>
</evidence>
<dbReference type="PANTHER" id="PTHR43734:SF1">
    <property type="entry name" value="PHYTOENE DESATURASE"/>
    <property type="match status" value="1"/>
</dbReference>
<organism evidence="11 14">
    <name type="scientific">Synchytrium endobioticum</name>
    <dbReference type="NCBI Taxonomy" id="286115"/>
    <lineage>
        <taxon>Eukaryota</taxon>
        <taxon>Fungi</taxon>
        <taxon>Fungi incertae sedis</taxon>
        <taxon>Chytridiomycota</taxon>
        <taxon>Chytridiomycota incertae sedis</taxon>
        <taxon>Chytridiomycetes</taxon>
        <taxon>Synchytriales</taxon>
        <taxon>Synchytriaceae</taxon>
        <taxon>Synchytrium</taxon>
    </lineage>
</organism>
<keyword evidence="13" id="KW-1185">Reference proteome</keyword>
<dbReference type="PROSITE" id="PS00982">
    <property type="entry name" value="PHYTOENE_DH"/>
    <property type="match status" value="1"/>
</dbReference>
<evidence type="ECO:0000256" key="8">
    <source>
        <dbReference type="RuleBase" id="RU362075"/>
    </source>
</evidence>
<reference evidence="13 14" key="1">
    <citation type="journal article" date="2019" name="Sci. Rep.">
        <title>Comparative genomics of chytrid fungi reveal insights into the obligate biotrophic and pathogenic lifestyle of Synchytrium endobioticum.</title>
        <authorList>
            <person name="van de Vossenberg B.T.L.H."/>
            <person name="Warris S."/>
            <person name="Nguyen H.D.T."/>
            <person name="van Gent-Pelzer M.P.E."/>
            <person name="Joly D.L."/>
            <person name="van de Geest H.C."/>
            <person name="Bonants P.J.M."/>
            <person name="Smith D.S."/>
            <person name="Levesque C.A."/>
            <person name="van der Lee T.A.J."/>
        </authorList>
    </citation>
    <scope>NUCLEOTIDE SEQUENCE [LARGE SCALE GENOMIC DNA]</scope>
    <source>
        <strain evidence="11 14">LEV6574</strain>
        <strain evidence="12 13">MB42</strain>
    </source>
</reference>
<evidence type="ECO:0000256" key="2">
    <source>
        <dbReference type="ARBA" id="ARBA00004829"/>
    </source>
</evidence>
<name>A0A507CVN0_9FUNG</name>
<accession>A0A507CVN0</accession>
<keyword evidence="9" id="KW-0472">Membrane</keyword>
<keyword evidence="5 8" id="KW-0125">Carotenoid biosynthesis</keyword>
<evidence type="ECO:0000256" key="1">
    <source>
        <dbReference type="ARBA" id="ARBA00001911"/>
    </source>
</evidence>
<evidence type="ECO:0000259" key="10">
    <source>
        <dbReference type="Pfam" id="PF01593"/>
    </source>
</evidence>
<evidence type="ECO:0000256" key="9">
    <source>
        <dbReference type="SAM" id="Phobius"/>
    </source>
</evidence>
<dbReference type="NCBIfam" id="TIGR02734">
    <property type="entry name" value="crtI_fam"/>
    <property type="match status" value="1"/>
</dbReference>
<keyword evidence="9" id="KW-1133">Transmembrane helix</keyword>
<evidence type="ECO:0000256" key="7">
    <source>
        <dbReference type="ARBA" id="ARBA00034551"/>
    </source>
</evidence>
<dbReference type="SUPFAM" id="SSF51905">
    <property type="entry name" value="FAD/NAD(P)-binding domain"/>
    <property type="match status" value="1"/>
</dbReference>
<proteinExistence type="inferred from homology"/>
<dbReference type="GO" id="GO:0016117">
    <property type="term" value="P:carotenoid biosynthetic process"/>
    <property type="evidence" value="ECO:0007669"/>
    <property type="project" value="UniProtKB-KW"/>
</dbReference>
<dbReference type="InterPro" id="IPR008150">
    <property type="entry name" value="Phytoene_DH_bac_CS"/>
</dbReference>
<dbReference type="VEuPathDB" id="FungiDB:SeMB42_g02157"/>
<dbReference type="PANTHER" id="PTHR43734">
    <property type="entry name" value="PHYTOENE DESATURASE"/>
    <property type="match status" value="1"/>
</dbReference>
<keyword evidence="9" id="KW-0812">Transmembrane</keyword>
<feature type="transmembrane region" description="Helical" evidence="9">
    <location>
        <begin position="533"/>
        <end position="550"/>
    </location>
</feature>
<evidence type="ECO:0000313" key="12">
    <source>
        <dbReference type="EMBL" id="TPX50738.1"/>
    </source>
</evidence>
<evidence type="ECO:0000313" key="14">
    <source>
        <dbReference type="Proteomes" id="UP000320475"/>
    </source>
</evidence>
<keyword evidence="6 8" id="KW-0560">Oxidoreductase</keyword>
<comment type="cofactor">
    <cofactor evidence="1">
        <name>NAD(+)</name>
        <dbReference type="ChEBI" id="CHEBI:57540"/>
    </cofactor>
</comment>
<evidence type="ECO:0000313" key="13">
    <source>
        <dbReference type="Proteomes" id="UP000317494"/>
    </source>
</evidence>
<evidence type="ECO:0000256" key="6">
    <source>
        <dbReference type="ARBA" id="ARBA00023002"/>
    </source>
</evidence>
<dbReference type="FunFam" id="3.50.50.60:FF:000171">
    <property type="entry name" value="zeta-carotene-forming phytoene desaturase"/>
    <property type="match status" value="1"/>
</dbReference>
<dbReference type="Proteomes" id="UP000320475">
    <property type="component" value="Unassembled WGS sequence"/>
</dbReference>
<evidence type="ECO:0000256" key="3">
    <source>
        <dbReference type="ARBA" id="ARBA00006046"/>
    </source>
</evidence>